<feature type="region of interest" description="Disordered" evidence="2">
    <location>
        <begin position="168"/>
        <end position="191"/>
    </location>
</feature>
<feature type="compositionally biased region" description="Acidic residues" evidence="2">
    <location>
        <begin position="85"/>
        <end position="94"/>
    </location>
</feature>
<dbReference type="CDD" id="cd00051">
    <property type="entry name" value="EFh"/>
    <property type="match status" value="1"/>
</dbReference>
<dbReference type="Gene3D" id="1.10.238.10">
    <property type="entry name" value="EF-hand"/>
    <property type="match status" value="1"/>
</dbReference>
<dbReference type="PROSITE" id="PS00018">
    <property type="entry name" value="EF_HAND_1"/>
    <property type="match status" value="1"/>
</dbReference>
<feature type="compositionally biased region" description="Polar residues" evidence="2">
    <location>
        <begin position="168"/>
        <end position="185"/>
    </location>
</feature>
<evidence type="ECO:0000313" key="5">
    <source>
        <dbReference type="RefSeq" id="XP_056693486.1"/>
    </source>
</evidence>
<dbReference type="Pfam" id="PF02809">
    <property type="entry name" value="UIM"/>
    <property type="match status" value="1"/>
</dbReference>
<dbReference type="Pfam" id="PF13499">
    <property type="entry name" value="EF-hand_7"/>
    <property type="match status" value="1"/>
</dbReference>
<protein>
    <submittedName>
        <fullName evidence="5">Uncharacterized protein isoform X2</fullName>
    </submittedName>
</protein>
<dbReference type="PROSITE" id="PS50222">
    <property type="entry name" value="EF_HAND_2"/>
    <property type="match status" value="1"/>
</dbReference>
<dbReference type="Proteomes" id="UP000813463">
    <property type="component" value="Chromosome 2"/>
</dbReference>
<evidence type="ECO:0000313" key="4">
    <source>
        <dbReference type="Proteomes" id="UP000813463"/>
    </source>
</evidence>
<reference evidence="5" key="2">
    <citation type="submission" date="2025-08" db="UniProtKB">
        <authorList>
            <consortium name="RefSeq"/>
        </authorList>
    </citation>
    <scope>IDENTIFICATION</scope>
    <source>
        <tissue evidence="5">Leaf</tissue>
    </source>
</reference>
<accession>A0ABM3RD02</accession>
<dbReference type="InterPro" id="IPR003903">
    <property type="entry name" value="UIM_dom"/>
</dbReference>
<feature type="compositionally biased region" description="Acidic residues" evidence="2">
    <location>
        <begin position="102"/>
        <end position="111"/>
    </location>
</feature>
<evidence type="ECO:0000259" key="3">
    <source>
        <dbReference type="PROSITE" id="PS50222"/>
    </source>
</evidence>
<dbReference type="InterPro" id="IPR018247">
    <property type="entry name" value="EF_Hand_1_Ca_BS"/>
</dbReference>
<feature type="region of interest" description="Disordered" evidence="2">
    <location>
        <begin position="57"/>
        <end position="144"/>
    </location>
</feature>
<organism evidence="4 5">
    <name type="scientific">Spinacia oleracea</name>
    <name type="common">Spinach</name>
    <dbReference type="NCBI Taxonomy" id="3562"/>
    <lineage>
        <taxon>Eukaryota</taxon>
        <taxon>Viridiplantae</taxon>
        <taxon>Streptophyta</taxon>
        <taxon>Embryophyta</taxon>
        <taxon>Tracheophyta</taxon>
        <taxon>Spermatophyta</taxon>
        <taxon>Magnoliopsida</taxon>
        <taxon>eudicotyledons</taxon>
        <taxon>Gunneridae</taxon>
        <taxon>Pentapetalae</taxon>
        <taxon>Caryophyllales</taxon>
        <taxon>Chenopodiaceae</taxon>
        <taxon>Chenopodioideae</taxon>
        <taxon>Anserineae</taxon>
        <taxon>Spinacia</taxon>
    </lineage>
</organism>
<dbReference type="SMART" id="SM00054">
    <property type="entry name" value="EFh"/>
    <property type="match status" value="1"/>
</dbReference>
<evidence type="ECO:0000256" key="1">
    <source>
        <dbReference type="ARBA" id="ARBA00022837"/>
    </source>
</evidence>
<dbReference type="RefSeq" id="XP_056693486.1">
    <property type="nucleotide sequence ID" value="XM_056837508.1"/>
</dbReference>
<feature type="region of interest" description="Disordered" evidence="2">
    <location>
        <begin position="1"/>
        <end position="43"/>
    </location>
</feature>
<reference evidence="4" key="1">
    <citation type="journal article" date="2021" name="Nat. Commun.">
        <title>Genomic analyses provide insights into spinach domestication and the genetic basis of agronomic traits.</title>
        <authorList>
            <person name="Cai X."/>
            <person name="Sun X."/>
            <person name="Xu C."/>
            <person name="Sun H."/>
            <person name="Wang X."/>
            <person name="Ge C."/>
            <person name="Zhang Z."/>
            <person name="Wang Q."/>
            <person name="Fei Z."/>
            <person name="Jiao C."/>
            <person name="Wang Q."/>
        </authorList>
    </citation>
    <scope>NUCLEOTIDE SEQUENCE [LARGE SCALE GENOMIC DNA]</scope>
    <source>
        <strain evidence="4">cv. Varoflay</strain>
    </source>
</reference>
<name>A0ABM3RD02_SPIOL</name>
<feature type="compositionally biased region" description="Basic residues" evidence="2">
    <location>
        <begin position="115"/>
        <end position="128"/>
    </location>
</feature>
<gene>
    <name evidence="5" type="primary">LOC110803129</name>
</gene>
<feature type="compositionally biased region" description="Basic and acidic residues" evidence="2">
    <location>
        <begin position="19"/>
        <end position="43"/>
    </location>
</feature>
<feature type="compositionally biased region" description="Acidic residues" evidence="2">
    <location>
        <begin position="1"/>
        <end position="12"/>
    </location>
</feature>
<feature type="domain" description="EF-hand" evidence="3">
    <location>
        <begin position="237"/>
        <end position="272"/>
    </location>
</feature>
<sequence length="278" mass="31701">MGEEEVSNESESSENSSSDDPKTPENEVNEYEKQRQLRIDQNRARVEALGLRKIANSLMNLSHKGGEKKSKLNSKKGVKNGKDDGEYEPDDENPKDDSSDCSLDESSDEFEEGKRKKKKQKKKVRNRNLRSDKQKSLQKQPDMTNVMDEDEALKQAIALSLKNTGETSDLQHAGLSQSDNHSPVVNTRKKKRPQFKSRVQMTEDDLVINFCQFDEAGKGSITLRDLQKMAASHDFSWTDKELADMIRCFDSDRDGKLTLDDFRNIILRCNMLQVPENP</sequence>
<keyword evidence="4" id="KW-1185">Reference proteome</keyword>
<evidence type="ECO:0000256" key="2">
    <source>
        <dbReference type="SAM" id="MobiDB-lite"/>
    </source>
</evidence>
<dbReference type="InterPro" id="IPR002048">
    <property type="entry name" value="EF_hand_dom"/>
</dbReference>
<keyword evidence="1" id="KW-0106">Calcium</keyword>
<dbReference type="PROSITE" id="PS50330">
    <property type="entry name" value="UIM"/>
    <property type="match status" value="1"/>
</dbReference>
<dbReference type="InterPro" id="IPR011992">
    <property type="entry name" value="EF-hand-dom_pair"/>
</dbReference>
<dbReference type="GeneID" id="110803129"/>
<proteinExistence type="predicted"/>
<dbReference type="SUPFAM" id="SSF47473">
    <property type="entry name" value="EF-hand"/>
    <property type="match status" value="1"/>
</dbReference>